<evidence type="ECO:0000256" key="9">
    <source>
        <dbReference type="ARBA" id="ARBA00070061"/>
    </source>
</evidence>
<dbReference type="PANTHER" id="PTHR10088">
    <property type="entry name" value="GLUCOKINASE REGULATORY PROTEIN"/>
    <property type="match status" value="1"/>
</dbReference>
<dbReference type="PANTHER" id="PTHR10088:SF4">
    <property type="entry name" value="GLUCOKINASE REGULATORY PROTEIN"/>
    <property type="match status" value="1"/>
</dbReference>
<sequence length="313" mass="33219">MSLNLNELDTESVNPKSKNIDTMDTMGILNIINEEDKTVAYAVEKTLPDIALLIDAVYPRMLKGGRVIYIGAGTSGRLGVLDASECPPTYGVDASLIQGMIAGGFGALLKAKEGAEDDPALARLDLEKILLTADDTVIGLAASGRTPYVIGGLDYANEVGAYTGAISCVNHAEISRHAKAKIEAVVGPEVITGSTRMKAGTAQKMILNMISTSLMIKYGKVYGNLMVDVQPTNEKLVERAKRIIASSSGCSYEDAAGFLEKSGSNVKIAICMALTGLSRENCDIILKRNQNNISRAIRSLKEGSSETVQANAK</sequence>
<dbReference type="SUPFAM" id="SSF53697">
    <property type="entry name" value="SIS domain"/>
    <property type="match status" value="1"/>
</dbReference>
<comment type="function">
    <text evidence="12">Specifically catalyzes the cleavage of the D-lactyl ether substituent of MurNAc 6-phosphate, producing GlcNAc 6-phosphate and D-lactate.</text>
</comment>
<comment type="caution">
    <text evidence="14">The sequence shown here is derived from an EMBL/GenBank/DDBJ whole genome shotgun (WGS) entry which is preliminary data.</text>
</comment>
<dbReference type="EC" id="4.2.1.126" evidence="8 12"/>
<gene>
    <name evidence="12 14" type="primary">murQ</name>
    <name evidence="14" type="ORF">CAGA_12400</name>
</gene>
<dbReference type="NCBIfam" id="NF003915">
    <property type="entry name" value="PRK05441.1"/>
    <property type="match status" value="1"/>
</dbReference>
<dbReference type="HAMAP" id="MF_00068">
    <property type="entry name" value="MurQ"/>
    <property type="match status" value="1"/>
</dbReference>
<dbReference type="InterPro" id="IPR005488">
    <property type="entry name" value="Etherase_MurQ"/>
</dbReference>
<dbReference type="Proteomes" id="UP000297714">
    <property type="component" value="Unassembled WGS sequence"/>
</dbReference>
<name>A0A4Z0Y1J7_9FIRM</name>
<evidence type="ECO:0000256" key="1">
    <source>
        <dbReference type="ARBA" id="ARBA00011738"/>
    </source>
</evidence>
<evidence type="ECO:0000256" key="11">
    <source>
        <dbReference type="ARBA" id="ARBA00084049"/>
    </source>
</evidence>
<dbReference type="FunFam" id="3.40.50.10490:FF:000014">
    <property type="entry name" value="N-acetylmuramic acid 6-phosphate etherase"/>
    <property type="match status" value="1"/>
</dbReference>
<dbReference type="OrthoDB" id="9813395at2"/>
<reference evidence="14 15" key="1">
    <citation type="submission" date="2019-04" db="EMBL/GenBank/DDBJ databases">
        <authorList>
            <person name="Poehlein A."/>
            <person name="Bengelsdorf F.R."/>
            <person name="Duerre P."/>
            <person name="Daniel R."/>
        </authorList>
    </citation>
    <scope>NUCLEOTIDE SEQUENCE [LARGE SCALE GENOMIC DNA]</scope>
    <source>
        <strain evidence="14 15">BS-1</strain>
    </source>
</reference>
<evidence type="ECO:0000256" key="7">
    <source>
        <dbReference type="ARBA" id="ARBA00061234"/>
    </source>
</evidence>
<evidence type="ECO:0000256" key="5">
    <source>
        <dbReference type="ARBA" id="ARBA00060595"/>
    </source>
</evidence>
<dbReference type="GO" id="GO:0016835">
    <property type="term" value="F:carbon-oxygen lyase activity"/>
    <property type="evidence" value="ECO:0007669"/>
    <property type="project" value="UniProtKB-UniRule"/>
</dbReference>
<dbReference type="InterPro" id="IPR001347">
    <property type="entry name" value="SIS_dom"/>
</dbReference>
<comment type="subunit">
    <text evidence="1 12">Homodimer.</text>
</comment>
<dbReference type="GO" id="GO:0097367">
    <property type="term" value="F:carbohydrate derivative binding"/>
    <property type="evidence" value="ECO:0007669"/>
    <property type="project" value="InterPro"/>
</dbReference>
<keyword evidence="3 12" id="KW-0119">Carbohydrate metabolism</keyword>
<dbReference type="EMBL" id="SRMQ01000004">
    <property type="protein sequence ID" value="TGJ76697.1"/>
    <property type="molecule type" value="Genomic_DNA"/>
</dbReference>
<feature type="domain" description="SIS" evidence="13">
    <location>
        <begin position="57"/>
        <end position="220"/>
    </location>
</feature>
<comment type="pathway">
    <text evidence="5">Amino-sugar metabolism; 1,6-anhydro-N-acetylmuramate degradation.</text>
</comment>
<dbReference type="InterPro" id="IPR046348">
    <property type="entry name" value="SIS_dom_sf"/>
</dbReference>
<keyword evidence="2 12" id="KW-0456">Lyase</keyword>
<dbReference type="NCBIfam" id="TIGR00274">
    <property type="entry name" value="N-acetylmuramic acid 6-phosphate etherase"/>
    <property type="match status" value="1"/>
</dbReference>
<feature type="active site" evidence="12">
    <location>
        <position position="116"/>
    </location>
</feature>
<evidence type="ECO:0000256" key="10">
    <source>
        <dbReference type="ARBA" id="ARBA00077905"/>
    </source>
</evidence>
<comment type="pathway">
    <text evidence="12">Amino-sugar metabolism; N-acetylmuramate degradation.</text>
</comment>
<protein>
    <recommendedName>
        <fullName evidence="9 12">N-acetylmuramic acid 6-phosphate etherase</fullName>
        <shortName evidence="12">MurNAc-6-P etherase</shortName>
        <ecNumber evidence="8 12">4.2.1.126</ecNumber>
    </recommendedName>
    <alternativeName>
        <fullName evidence="11 12">N-acetylmuramic acid 6-phosphate hydrolase</fullName>
    </alternativeName>
    <alternativeName>
        <fullName evidence="10 12">N-acetylmuramic acid 6-phosphate lyase</fullName>
    </alternativeName>
</protein>
<comment type="catalytic activity">
    <reaction evidence="4 12">
        <text>N-acetyl-D-muramate 6-phosphate + H2O = N-acetyl-D-glucosamine 6-phosphate + (R)-lactate</text>
        <dbReference type="Rhea" id="RHEA:26410"/>
        <dbReference type="ChEBI" id="CHEBI:15377"/>
        <dbReference type="ChEBI" id="CHEBI:16004"/>
        <dbReference type="ChEBI" id="CHEBI:57513"/>
        <dbReference type="ChEBI" id="CHEBI:58722"/>
        <dbReference type="EC" id="4.2.1.126"/>
    </reaction>
</comment>
<evidence type="ECO:0000256" key="6">
    <source>
        <dbReference type="ARBA" id="ARBA00060672"/>
    </source>
</evidence>
<dbReference type="GO" id="GO:0009254">
    <property type="term" value="P:peptidoglycan turnover"/>
    <property type="evidence" value="ECO:0007669"/>
    <property type="project" value="TreeGrafter"/>
</dbReference>
<proteinExistence type="inferred from homology"/>
<dbReference type="GO" id="GO:0016803">
    <property type="term" value="F:ether hydrolase activity"/>
    <property type="evidence" value="ECO:0007669"/>
    <property type="project" value="TreeGrafter"/>
</dbReference>
<evidence type="ECO:0000313" key="14">
    <source>
        <dbReference type="EMBL" id="TGJ76697.1"/>
    </source>
</evidence>
<dbReference type="GO" id="GO:0097173">
    <property type="term" value="P:N-acetylmuramic acid catabolic process"/>
    <property type="evidence" value="ECO:0007669"/>
    <property type="project" value="UniProtKB-UniPathway"/>
</dbReference>
<evidence type="ECO:0000259" key="13">
    <source>
        <dbReference type="PROSITE" id="PS51464"/>
    </source>
</evidence>
<feature type="active site" description="Proton donor" evidence="12">
    <location>
        <position position="85"/>
    </location>
</feature>
<dbReference type="Pfam" id="PF22645">
    <property type="entry name" value="GKRP_SIS_N"/>
    <property type="match status" value="1"/>
</dbReference>
<dbReference type="GO" id="GO:0046348">
    <property type="term" value="P:amino sugar catabolic process"/>
    <property type="evidence" value="ECO:0007669"/>
    <property type="project" value="InterPro"/>
</dbReference>
<dbReference type="CDD" id="cd05007">
    <property type="entry name" value="SIS_Etherase"/>
    <property type="match status" value="1"/>
</dbReference>
<evidence type="ECO:0000256" key="2">
    <source>
        <dbReference type="ARBA" id="ARBA00023239"/>
    </source>
</evidence>
<dbReference type="RefSeq" id="WP_135658972.1">
    <property type="nucleotide sequence ID" value="NZ_SRMQ01000004.1"/>
</dbReference>
<dbReference type="UniPathway" id="UPA00342"/>
<keyword evidence="15" id="KW-1185">Reference proteome</keyword>
<evidence type="ECO:0000256" key="4">
    <source>
        <dbReference type="ARBA" id="ARBA00051747"/>
    </source>
</evidence>
<dbReference type="Gene3D" id="3.40.50.10490">
    <property type="entry name" value="Glucose-6-phosphate isomerase like protein, domain 1"/>
    <property type="match status" value="1"/>
</dbReference>
<dbReference type="InterPro" id="IPR040190">
    <property type="entry name" value="MURQ/GCKR"/>
</dbReference>
<dbReference type="InterPro" id="IPR005486">
    <property type="entry name" value="Glucokinase_regulatory_CS"/>
</dbReference>
<dbReference type="PROSITE" id="PS01272">
    <property type="entry name" value="GCKR"/>
    <property type="match status" value="1"/>
</dbReference>
<dbReference type="AlphaFoldDB" id="A0A4Z0Y1J7"/>
<comment type="similarity">
    <text evidence="7 12">Belongs to the GCKR-like family. MurNAc-6-P etherase subfamily.</text>
</comment>
<organism evidence="14 15">
    <name type="scientific">Caproiciproducens galactitolivorans</name>
    <dbReference type="NCBI Taxonomy" id="642589"/>
    <lineage>
        <taxon>Bacteria</taxon>
        <taxon>Bacillati</taxon>
        <taxon>Bacillota</taxon>
        <taxon>Clostridia</taxon>
        <taxon>Eubacteriales</taxon>
        <taxon>Acutalibacteraceae</taxon>
        <taxon>Caproiciproducens</taxon>
    </lineage>
</organism>
<dbReference type="Gene3D" id="1.10.8.1080">
    <property type="match status" value="1"/>
</dbReference>
<dbReference type="FunFam" id="1.10.8.1080:FF:000001">
    <property type="entry name" value="N-acetylmuramic acid 6-phosphate etherase"/>
    <property type="match status" value="1"/>
</dbReference>
<accession>A0A4Z0Y1J7</accession>
<dbReference type="NCBIfam" id="NF009222">
    <property type="entry name" value="PRK12570.1"/>
    <property type="match status" value="1"/>
</dbReference>
<evidence type="ECO:0000256" key="3">
    <source>
        <dbReference type="ARBA" id="ARBA00023277"/>
    </source>
</evidence>
<comment type="miscellaneous">
    <text evidence="12">A lyase-type mechanism (elimination/hydration) is suggested for the cleavage of the lactyl ether bond of MurNAc 6-phosphate, with the formation of an alpha,beta-unsaturated aldehyde intermediate with (E)-stereochemistry, followed by the syn addition of water to give product.</text>
</comment>
<dbReference type="PROSITE" id="PS51464">
    <property type="entry name" value="SIS"/>
    <property type="match status" value="1"/>
</dbReference>
<evidence type="ECO:0000256" key="8">
    <source>
        <dbReference type="ARBA" id="ARBA00067056"/>
    </source>
</evidence>
<evidence type="ECO:0000256" key="12">
    <source>
        <dbReference type="HAMAP-Rule" id="MF_00068"/>
    </source>
</evidence>
<comment type="pathway">
    <text evidence="6">Cell wall biogenesis.</text>
</comment>
<evidence type="ECO:0000313" key="15">
    <source>
        <dbReference type="Proteomes" id="UP000297714"/>
    </source>
</evidence>